<keyword evidence="1" id="KW-0812">Transmembrane</keyword>
<feature type="transmembrane region" description="Helical" evidence="1">
    <location>
        <begin position="12"/>
        <end position="30"/>
    </location>
</feature>
<organism evidence="2 3">
    <name type="scientific">Pontibacter burrus</name>
    <dbReference type="NCBI Taxonomy" id="2704466"/>
    <lineage>
        <taxon>Bacteria</taxon>
        <taxon>Pseudomonadati</taxon>
        <taxon>Bacteroidota</taxon>
        <taxon>Cytophagia</taxon>
        <taxon>Cytophagales</taxon>
        <taxon>Hymenobacteraceae</taxon>
        <taxon>Pontibacter</taxon>
    </lineage>
</organism>
<keyword evidence="1" id="KW-0472">Membrane</keyword>
<evidence type="ECO:0000313" key="2">
    <source>
        <dbReference type="EMBL" id="NEM98795.1"/>
    </source>
</evidence>
<dbReference type="Proteomes" id="UP000474777">
    <property type="component" value="Unassembled WGS sequence"/>
</dbReference>
<keyword evidence="1" id="KW-1133">Transmembrane helix</keyword>
<protein>
    <submittedName>
        <fullName evidence="2">Uncharacterized protein</fullName>
    </submittedName>
</protein>
<accession>A0A6B3LUX4</accession>
<comment type="caution">
    <text evidence="2">The sequence shown here is derived from an EMBL/GenBank/DDBJ whole genome shotgun (WGS) entry which is preliminary data.</text>
</comment>
<feature type="transmembrane region" description="Helical" evidence="1">
    <location>
        <begin position="73"/>
        <end position="92"/>
    </location>
</feature>
<dbReference type="RefSeq" id="WP_163915690.1">
    <property type="nucleotide sequence ID" value="NZ_JAAGWD010000006.1"/>
</dbReference>
<keyword evidence="3" id="KW-1185">Reference proteome</keyword>
<evidence type="ECO:0000256" key="1">
    <source>
        <dbReference type="SAM" id="Phobius"/>
    </source>
</evidence>
<dbReference type="EMBL" id="JAAGWD010000006">
    <property type="protein sequence ID" value="NEM98795.1"/>
    <property type="molecule type" value="Genomic_DNA"/>
</dbReference>
<name>A0A6B3LUX4_9BACT</name>
<sequence>MNKAKEKSEQSKTWENAIVVTYFIVLYYGLRLALENFLFEDTLPLALTMLLGFISAILTTLVALIVKGKELKVKAIGVVVLLILMVITNLLVA</sequence>
<proteinExistence type="predicted"/>
<feature type="transmembrane region" description="Helical" evidence="1">
    <location>
        <begin position="42"/>
        <end position="66"/>
    </location>
</feature>
<gene>
    <name evidence="2" type="ORF">GXP69_13915</name>
</gene>
<evidence type="ECO:0000313" key="3">
    <source>
        <dbReference type="Proteomes" id="UP000474777"/>
    </source>
</evidence>
<reference evidence="2 3" key="1">
    <citation type="submission" date="2020-02" db="EMBL/GenBank/DDBJ databases">
        <authorList>
            <person name="Kim M.K."/>
        </authorList>
    </citation>
    <scope>NUCLEOTIDE SEQUENCE [LARGE SCALE GENOMIC DNA]</scope>
    <source>
        <strain evidence="2 3">BT327</strain>
    </source>
</reference>
<dbReference type="AlphaFoldDB" id="A0A6B3LUX4"/>